<dbReference type="NCBIfam" id="TIGR03033">
    <property type="entry name" value="phage_rel_nuc"/>
    <property type="match status" value="1"/>
</dbReference>
<dbReference type="AlphaFoldDB" id="X1BCS2"/>
<dbReference type="PANTHER" id="PTHR46609:SF6">
    <property type="entry name" value="EXONUCLEASE, PHAGE-TYPE_RECB, C-TERMINAL DOMAIN-CONTAINING PROTEIN-RELATED"/>
    <property type="match status" value="1"/>
</dbReference>
<proteinExistence type="predicted"/>
<feature type="compositionally biased region" description="Basic and acidic residues" evidence="1">
    <location>
        <begin position="1"/>
        <end position="10"/>
    </location>
</feature>
<dbReference type="InterPro" id="IPR017482">
    <property type="entry name" value="Lambda-type_endonuclease"/>
</dbReference>
<dbReference type="InterPro" id="IPR011604">
    <property type="entry name" value="PDDEXK-like_dom_sf"/>
</dbReference>
<dbReference type="InterPro" id="IPR019080">
    <property type="entry name" value="YqaJ_viral_recombinase"/>
</dbReference>
<sequence>MRDDWKEQRRQGLGGSDSPVVLNKSPWKSRQELWGEKLGFRKESEPSPAMKRGTIMEPLIADMYQKVTNRKLKIIKEIQQHPKYSWMIGSLDRLVEDSEKGLGVLEIKSPGLKSYGNIERNGVP</sequence>
<dbReference type="Pfam" id="PF09588">
    <property type="entry name" value="YqaJ"/>
    <property type="match status" value="1"/>
</dbReference>
<dbReference type="InterPro" id="IPR011335">
    <property type="entry name" value="Restrct_endonuc-II-like"/>
</dbReference>
<comment type="caution">
    <text evidence="3">The sequence shown here is derived from an EMBL/GenBank/DDBJ whole genome shotgun (WGS) entry which is preliminary data.</text>
</comment>
<feature type="region of interest" description="Disordered" evidence="1">
    <location>
        <begin position="1"/>
        <end position="24"/>
    </location>
</feature>
<dbReference type="PANTHER" id="PTHR46609">
    <property type="entry name" value="EXONUCLEASE, PHAGE-TYPE/RECB, C-TERMINAL DOMAIN-CONTAINING PROTEIN"/>
    <property type="match status" value="1"/>
</dbReference>
<dbReference type="InterPro" id="IPR051703">
    <property type="entry name" value="NF-kappa-B_Signaling_Reg"/>
</dbReference>
<dbReference type="EMBL" id="BART01009632">
    <property type="protein sequence ID" value="GAG78977.1"/>
    <property type="molecule type" value="Genomic_DNA"/>
</dbReference>
<evidence type="ECO:0000256" key="1">
    <source>
        <dbReference type="SAM" id="MobiDB-lite"/>
    </source>
</evidence>
<dbReference type="Gene3D" id="3.90.320.10">
    <property type="match status" value="1"/>
</dbReference>
<organism evidence="3">
    <name type="scientific">marine sediment metagenome</name>
    <dbReference type="NCBI Taxonomy" id="412755"/>
    <lineage>
        <taxon>unclassified sequences</taxon>
        <taxon>metagenomes</taxon>
        <taxon>ecological metagenomes</taxon>
    </lineage>
</organism>
<evidence type="ECO:0000259" key="2">
    <source>
        <dbReference type="Pfam" id="PF09588"/>
    </source>
</evidence>
<name>X1BCS2_9ZZZZ</name>
<reference evidence="3" key="1">
    <citation type="journal article" date="2014" name="Front. Microbiol.">
        <title>High frequency of phylogenetically diverse reductive dehalogenase-homologous genes in deep subseafloor sedimentary metagenomes.</title>
        <authorList>
            <person name="Kawai M."/>
            <person name="Futagami T."/>
            <person name="Toyoda A."/>
            <person name="Takaki Y."/>
            <person name="Nishi S."/>
            <person name="Hori S."/>
            <person name="Arai W."/>
            <person name="Tsubouchi T."/>
            <person name="Morono Y."/>
            <person name="Uchiyama I."/>
            <person name="Ito T."/>
            <person name="Fujiyama A."/>
            <person name="Inagaki F."/>
            <person name="Takami H."/>
        </authorList>
    </citation>
    <scope>NUCLEOTIDE SEQUENCE</scope>
    <source>
        <strain evidence="3">Expedition CK06-06</strain>
    </source>
</reference>
<gene>
    <name evidence="3" type="ORF">S01H4_21296</name>
</gene>
<evidence type="ECO:0000313" key="3">
    <source>
        <dbReference type="EMBL" id="GAG78977.1"/>
    </source>
</evidence>
<feature type="domain" description="YqaJ viral recombinase" evidence="2">
    <location>
        <begin position="4"/>
        <end position="120"/>
    </location>
</feature>
<dbReference type="SUPFAM" id="SSF52980">
    <property type="entry name" value="Restriction endonuclease-like"/>
    <property type="match status" value="1"/>
</dbReference>
<feature type="non-terminal residue" evidence="3">
    <location>
        <position position="124"/>
    </location>
</feature>
<accession>X1BCS2</accession>
<protein>
    <recommendedName>
        <fullName evidence="2">YqaJ viral recombinase domain-containing protein</fullName>
    </recommendedName>
</protein>